<dbReference type="Proteomes" id="UP000095286">
    <property type="component" value="Unplaced"/>
</dbReference>
<accession>A0AC35U6Y2</accession>
<evidence type="ECO:0000313" key="2">
    <source>
        <dbReference type="WBParaSite" id="RSKR_0000806000.1"/>
    </source>
</evidence>
<dbReference type="WBParaSite" id="RSKR_0000806000.1">
    <property type="protein sequence ID" value="RSKR_0000806000.1"/>
    <property type="gene ID" value="RSKR_0000806000"/>
</dbReference>
<protein>
    <submittedName>
        <fullName evidence="2">GLOBIN domain-containing protein</fullName>
    </submittedName>
</protein>
<sequence>MVINSDALKAQIKNYKLNKDTAAEYHVQLFTLHPNFAKYYGADDIDPESLHKSQKFIMQGMSELQYFFRLVNSYGNAGEWRSALSNFKEHYNDCEIPLAKFNEVADALIAAMNKNAGGCTPEVKQSWTELVNKGMEDMRTFGWV</sequence>
<organism evidence="1 2">
    <name type="scientific">Rhabditophanes sp. KR3021</name>
    <dbReference type="NCBI Taxonomy" id="114890"/>
    <lineage>
        <taxon>Eukaryota</taxon>
        <taxon>Metazoa</taxon>
        <taxon>Ecdysozoa</taxon>
        <taxon>Nematoda</taxon>
        <taxon>Chromadorea</taxon>
        <taxon>Rhabditida</taxon>
        <taxon>Tylenchina</taxon>
        <taxon>Panagrolaimomorpha</taxon>
        <taxon>Strongyloidoidea</taxon>
        <taxon>Alloionematidae</taxon>
        <taxon>Rhabditophanes</taxon>
    </lineage>
</organism>
<evidence type="ECO:0000313" key="1">
    <source>
        <dbReference type="Proteomes" id="UP000095286"/>
    </source>
</evidence>
<proteinExistence type="predicted"/>
<name>A0AC35U6Y2_9BILA</name>
<reference evidence="2" key="1">
    <citation type="submission" date="2016-11" db="UniProtKB">
        <authorList>
            <consortium name="WormBaseParasite"/>
        </authorList>
    </citation>
    <scope>IDENTIFICATION</scope>
    <source>
        <strain evidence="2">KR3021</strain>
    </source>
</reference>